<comment type="caution">
    <text evidence="1">The sequence shown here is derived from an EMBL/GenBank/DDBJ whole genome shotgun (WGS) entry which is preliminary data.</text>
</comment>
<organism evidence="1 2">
    <name type="scientific">Limnofasciculus baicalensis BBK-W-15</name>
    <dbReference type="NCBI Taxonomy" id="2699891"/>
    <lineage>
        <taxon>Bacteria</taxon>
        <taxon>Bacillati</taxon>
        <taxon>Cyanobacteriota</taxon>
        <taxon>Cyanophyceae</taxon>
        <taxon>Coleofasciculales</taxon>
        <taxon>Coleofasciculaceae</taxon>
        <taxon>Limnofasciculus</taxon>
        <taxon>Limnofasciculus baicalensis</taxon>
    </lineage>
</organism>
<dbReference type="InterPro" id="IPR036782">
    <property type="entry name" value="NE0471-like_N"/>
</dbReference>
<dbReference type="AlphaFoldDB" id="A0AAE3GXY2"/>
<evidence type="ECO:0000313" key="2">
    <source>
        <dbReference type="Proteomes" id="UP001204953"/>
    </source>
</evidence>
<dbReference type="Gene3D" id="3.30.2020.10">
    <property type="entry name" value="NE0471-like N-terminal domain"/>
    <property type="match status" value="1"/>
</dbReference>
<dbReference type="SUPFAM" id="SSF143880">
    <property type="entry name" value="NE0471 N-terminal domain-like"/>
    <property type="match status" value="1"/>
</dbReference>
<evidence type="ECO:0000313" key="1">
    <source>
        <dbReference type="EMBL" id="MCP2730672.1"/>
    </source>
</evidence>
<dbReference type="EMBL" id="JAMZMM010000228">
    <property type="protein sequence ID" value="MCP2730672.1"/>
    <property type="molecule type" value="Genomic_DNA"/>
</dbReference>
<gene>
    <name evidence="1" type="ORF">NJ959_19780</name>
</gene>
<dbReference type="InterPro" id="IPR018841">
    <property type="entry name" value="DUF2442"/>
</dbReference>
<reference evidence="1" key="1">
    <citation type="submission" date="2022-06" db="EMBL/GenBank/DDBJ databases">
        <title>New cyanobacteria of genus Symplocastrum in benthos of Lake Baikal.</title>
        <authorList>
            <person name="Sorokovikova E."/>
            <person name="Tikhonova I."/>
            <person name="Krasnopeev A."/>
            <person name="Evseev P."/>
            <person name="Gladkikh A."/>
            <person name="Belykh O."/>
        </authorList>
    </citation>
    <scope>NUCLEOTIDE SEQUENCE</scope>
    <source>
        <strain evidence="1">BBK-W-15</strain>
    </source>
</reference>
<dbReference type="Proteomes" id="UP001204953">
    <property type="component" value="Unassembled WGS sequence"/>
</dbReference>
<dbReference type="RefSeq" id="WP_254013426.1">
    <property type="nucleotide sequence ID" value="NZ_JAMZMM010000228.1"/>
</dbReference>
<sequence length="97" mass="11317">MKCPRIRQAEAINDRTLVIEFTNHEVKQYDIVHLLENPMFAPLRQPAFFKNFKVEQGGYGIVWNEDIDLSEYELWKNGITVTEGVGVPRRRDPSVKL</sequence>
<accession>A0AAE3GXY2</accession>
<proteinExistence type="predicted"/>
<dbReference type="Pfam" id="PF10387">
    <property type="entry name" value="DUF2442"/>
    <property type="match status" value="1"/>
</dbReference>
<keyword evidence="2" id="KW-1185">Reference proteome</keyword>
<protein>
    <submittedName>
        <fullName evidence="1">DUF2442 domain-containing protein</fullName>
    </submittedName>
</protein>
<name>A0AAE3GXY2_9CYAN</name>